<sequence length="60" mass="6392">MSLLLCLLSSHHQSSSDSIDFRKRLGIALCRDSNQLYGSGGTVYGAGIAKGHSMGDLHDN</sequence>
<name>A0A3P6BAQ5_BRAOL</name>
<evidence type="ECO:0000313" key="1">
    <source>
        <dbReference type="EMBL" id="VDD00128.1"/>
    </source>
</evidence>
<accession>A0A3P6BAQ5</accession>
<dbReference type="EMBL" id="LR031872">
    <property type="protein sequence ID" value="VDD00128.1"/>
    <property type="molecule type" value="Genomic_DNA"/>
</dbReference>
<proteinExistence type="predicted"/>
<reference evidence="1" key="1">
    <citation type="submission" date="2018-11" db="EMBL/GenBank/DDBJ databases">
        <authorList>
            <consortium name="Genoscope - CEA"/>
            <person name="William W."/>
        </authorList>
    </citation>
    <scope>NUCLEOTIDE SEQUENCE</scope>
</reference>
<dbReference type="AlphaFoldDB" id="A0A3P6BAQ5"/>
<gene>
    <name evidence="1" type="ORF">BOLC3T20885H</name>
</gene>
<protein>
    <submittedName>
        <fullName evidence="1">Uncharacterized protein</fullName>
    </submittedName>
</protein>
<organism evidence="1">
    <name type="scientific">Brassica oleracea</name>
    <name type="common">Wild cabbage</name>
    <dbReference type="NCBI Taxonomy" id="3712"/>
    <lineage>
        <taxon>Eukaryota</taxon>
        <taxon>Viridiplantae</taxon>
        <taxon>Streptophyta</taxon>
        <taxon>Embryophyta</taxon>
        <taxon>Tracheophyta</taxon>
        <taxon>Spermatophyta</taxon>
        <taxon>Magnoliopsida</taxon>
        <taxon>eudicotyledons</taxon>
        <taxon>Gunneridae</taxon>
        <taxon>Pentapetalae</taxon>
        <taxon>rosids</taxon>
        <taxon>malvids</taxon>
        <taxon>Brassicales</taxon>
        <taxon>Brassicaceae</taxon>
        <taxon>Brassiceae</taxon>
        <taxon>Brassica</taxon>
    </lineage>
</organism>